<evidence type="ECO:0000256" key="1">
    <source>
        <dbReference type="ARBA" id="ARBA00008455"/>
    </source>
</evidence>
<dbReference type="InterPro" id="IPR025661">
    <property type="entry name" value="Pept_asp_AS"/>
</dbReference>
<keyword evidence="2" id="KW-0645">Protease</keyword>
<evidence type="ECO:0000259" key="8">
    <source>
        <dbReference type="SMART" id="SM00645"/>
    </source>
</evidence>
<dbReference type="InterPro" id="IPR038765">
    <property type="entry name" value="Papain-like_cys_pep_sf"/>
</dbReference>
<dbReference type="FunFam" id="3.90.70.10:FF:000067">
    <property type="entry name" value="Senescence-specific cysteine protease"/>
    <property type="match status" value="1"/>
</dbReference>
<evidence type="ECO:0000259" key="9">
    <source>
        <dbReference type="SMART" id="SM00848"/>
    </source>
</evidence>
<dbReference type="InterPro" id="IPR013201">
    <property type="entry name" value="Prot_inhib_I29"/>
</dbReference>
<evidence type="ECO:0000256" key="3">
    <source>
        <dbReference type="ARBA" id="ARBA00022729"/>
    </source>
</evidence>
<dbReference type="SMART" id="SM00848">
    <property type="entry name" value="Inhibitor_I29"/>
    <property type="match status" value="1"/>
</dbReference>
<dbReference type="SMART" id="SM00645">
    <property type="entry name" value="Pept_C1"/>
    <property type="match status" value="1"/>
</dbReference>
<evidence type="ECO:0000313" key="11">
    <source>
        <dbReference type="Proteomes" id="UP000886520"/>
    </source>
</evidence>
<dbReference type="Gene3D" id="3.90.70.10">
    <property type="entry name" value="Cysteine proteinases"/>
    <property type="match status" value="1"/>
</dbReference>
<evidence type="ECO:0000256" key="5">
    <source>
        <dbReference type="ARBA" id="ARBA00023157"/>
    </source>
</evidence>
<protein>
    <submittedName>
        <fullName evidence="10">Uncharacterized protein</fullName>
    </submittedName>
</protein>
<reference evidence="10" key="1">
    <citation type="submission" date="2021-01" db="EMBL/GenBank/DDBJ databases">
        <title>Adiantum capillus-veneris genome.</title>
        <authorList>
            <person name="Fang Y."/>
            <person name="Liao Q."/>
        </authorList>
    </citation>
    <scope>NUCLEOTIDE SEQUENCE</scope>
    <source>
        <strain evidence="10">H3</strain>
        <tissue evidence="10">Leaf</tissue>
    </source>
</reference>
<dbReference type="InterPro" id="IPR000169">
    <property type="entry name" value="Pept_cys_AS"/>
</dbReference>
<dbReference type="Pfam" id="PF00112">
    <property type="entry name" value="Peptidase_C1"/>
    <property type="match status" value="1"/>
</dbReference>
<name>A0A9D4ZJJ4_ADICA</name>
<proteinExistence type="inferred from homology"/>
<feature type="region of interest" description="Disordered" evidence="6">
    <location>
        <begin position="134"/>
        <end position="157"/>
    </location>
</feature>
<dbReference type="InterPro" id="IPR039417">
    <property type="entry name" value="Peptidase_C1A_papain-like"/>
</dbReference>
<dbReference type="PANTHER" id="PTHR12411">
    <property type="entry name" value="CYSTEINE PROTEASE FAMILY C1-RELATED"/>
    <property type="match status" value="1"/>
</dbReference>
<feature type="chain" id="PRO_5038602389" evidence="7">
    <location>
        <begin position="32"/>
        <end position="387"/>
    </location>
</feature>
<feature type="signal peptide" evidence="7">
    <location>
        <begin position="1"/>
        <end position="31"/>
    </location>
</feature>
<evidence type="ECO:0000256" key="6">
    <source>
        <dbReference type="SAM" id="MobiDB-lite"/>
    </source>
</evidence>
<dbReference type="GO" id="GO:0008234">
    <property type="term" value="F:cysteine-type peptidase activity"/>
    <property type="evidence" value="ECO:0007669"/>
    <property type="project" value="InterPro"/>
</dbReference>
<organism evidence="10 11">
    <name type="scientific">Adiantum capillus-veneris</name>
    <name type="common">Maidenhair fern</name>
    <dbReference type="NCBI Taxonomy" id="13818"/>
    <lineage>
        <taxon>Eukaryota</taxon>
        <taxon>Viridiplantae</taxon>
        <taxon>Streptophyta</taxon>
        <taxon>Embryophyta</taxon>
        <taxon>Tracheophyta</taxon>
        <taxon>Polypodiopsida</taxon>
        <taxon>Polypodiidae</taxon>
        <taxon>Polypodiales</taxon>
        <taxon>Pteridineae</taxon>
        <taxon>Pteridaceae</taxon>
        <taxon>Vittarioideae</taxon>
        <taxon>Adiantum</taxon>
    </lineage>
</organism>
<keyword evidence="3 7" id="KW-0732">Signal</keyword>
<dbReference type="InterPro" id="IPR013128">
    <property type="entry name" value="Peptidase_C1A"/>
</dbReference>
<dbReference type="CDD" id="cd02248">
    <property type="entry name" value="Peptidase_C1A"/>
    <property type="match status" value="1"/>
</dbReference>
<dbReference type="EMBL" id="JABFUD020000007">
    <property type="protein sequence ID" value="KAI5077948.1"/>
    <property type="molecule type" value="Genomic_DNA"/>
</dbReference>
<dbReference type="PRINTS" id="PR00705">
    <property type="entry name" value="PAPAIN"/>
</dbReference>
<dbReference type="SUPFAM" id="SSF54001">
    <property type="entry name" value="Cysteine proteinases"/>
    <property type="match status" value="1"/>
</dbReference>
<dbReference type="GO" id="GO:0006508">
    <property type="term" value="P:proteolysis"/>
    <property type="evidence" value="ECO:0007669"/>
    <property type="project" value="UniProtKB-KW"/>
</dbReference>
<dbReference type="OrthoDB" id="10253408at2759"/>
<gene>
    <name evidence="10" type="ORF">GOP47_0007772</name>
</gene>
<dbReference type="AlphaFoldDB" id="A0A9D4ZJJ4"/>
<dbReference type="Pfam" id="PF08246">
    <property type="entry name" value="Inhibitor_I29"/>
    <property type="match status" value="1"/>
</dbReference>
<keyword evidence="4" id="KW-0378">Hydrolase</keyword>
<feature type="domain" description="Peptidase C1A papain C-terminal" evidence="8">
    <location>
        <begin position="159"/>
        <end position="375"/>
    </location>
</feature>
<keyword evidence="5" id="KW-1015">Disulfide bond</keyword>
<sequence>MAASARARRPSGLLVALAVMSFCGLMGDAQGLSMQFSRPAPDEADSFPSPEELSSLFLAWLDKNPRPYADDTSSRSFEKLRRFAVFTDNFRHIFEHNKGSGGGSYWLGLNSFADLTHEEFKAAYLWSSSSLSGRRSRRHHDRTDEDGGDDGGRKDEDNIPAAIDWRERGAVTNVKNQGQCGSCWAFSTVVAVEGIHQISRGELVPLSEQQLVDCNTDNKGCNGGSMPIAFDFLVNNGGLDTEEHYPYRAAQGDCPAPSSLQNMVSIDGYMEVPANDEQALLRAVARQPVSVGIDASHRDFQFYAGGVYDGRCNSELDHGVAIVGFGSDSETGADYWIVKNSWGPDWGDQGYVNIRRGTSDPEGKCGINTFASYPTIQRGSASTQKLK</sequence>
<evidence type="ECO:0000256" key="4">
    <source>
        <dbReference type="ARBA" id="ARBA00022801"/>
    </source>
</evidence>
<comment type="similarity">
    <text evidence="1">Belongs to the peptidase C1 family.</text>
</comment>
<dbReference type="Proteomes" id="UP000886520">
    <property type="component" value="Chromosome 7"/>
</dbReference>
<evidence type="ECO:0000313" key="10">
    <source>
        <dbReference type="EMBL" id="KAI5077948.1"/>
    </source>
</evidence>
<dbReference type="PROSITE" id="PS00139">
    <property type="entry name" value="THIOL_PROTEASE_CYS"/>
    <property type="match status" value="1"/>
</dbReference>
<evidence type="ECO:0000256" key="7">
    <source>
        <dbReference type="SAM" id="SignalP"/>
    </source>
</evidence>
<accession>A0A9D4ZJJ4</accession>
<dbReference type="PROSITE" id="PS00640">
    <property type="entry name" value="THIOL_PROTEASE_ASN"/>
    <property type="match status" value="1"/>
</dbReference>
<feature type="compositionally biased region" description="Basic and acidic residues" evidence="6">
    <location>
        <begin position="141"/>
        <end position="157"/>
    </location>
</feature>
<dbReference type="InterPro" id="IPR025660">
    <property type="entry name" value="Pept_his_AS"/>
</dbReference>
<dbReference type="InterPro" id="IPR000668">
    <property type="entry name" value="Peptidase_C1A_C"/>
</dbReference>
<keyword evidence="11" id="KW-1185">Reference proteome</keyword>
<comment type="caution">
    <text evidence="10">The sequence shown here is derived from an EMBL/GenBank/DDBJ whole genome shotgun (WGS) entry which is preliminary data.</text>
</comment>
<feature type="domain" description="Cathepsin propeptide inhibitor" evidence="9">
    <location>
        <begin position="57"/>
        <end position="120"/>
    </location>
</feature>
<evidence type="ECO:0000256" key="2">
    <source>
        <dbReference type="ARBA" id="ARBA00022670"/>
    </source>
</evidence>
<dbReference type="PROSITE" id="PS00639">
    <property type="entry name" value="THIOL_PROTEASE_HIS"/>
    <property type="match status" value="1"/>
</dbReference>